<dbReference type="EMBL" id="VLJN01000066">
    <property type="protein sequence ID" value="TWG79017.1"/>
    <property type="molecule type" value="Genomic_DNA"/>
</dbReference>
<proteinExistence type="inferred from homology"/>
<evidence type="ECO:0000256" key="5">
    <source>
        <dbReference type="ARBA" id="ARBA00022801"/>
    </source>
</evidence>
<evidence type="ECO:0000256" key="3">
    <source>
        <dbReference type="ARBA" id="ARBA00022723"/>
    </source>
</evidence>
<dbReference type="GO" id="GO:0046872">
    <property type="term" value="F:metal ion binding"/>
    <property type="evidence" value="ECO:0007669"/>
    <property type="project" value="UniProtKB-KW"/>
</dbReference>
<keyword evidence="5" id="KW-0378">Hydrolase</keyword>
<name>A0A562B1C4_9BURK</name>
<dbReference type="InterPro" id="IPR011118">
    <property type="entry name" value="Tannase/feruloyl_esterase"/>
</dbReference>
<accession>A0A562B1C4</accession>
<feature type="signal peptide" evidence="8">
    <location>
        <begin position="1"/>
        <end position="35"/>
    </location>
</feature>
<feature type="chain" id="PRO_5022021147" evidence="8">
    <location>
        <begin position="36"/>
        <end position="555"/>
    </location>
</feature>
<evidence type="ECO:0000313" key="10">
    <source>
        <dbReference type="Proteomes" id="UP000318141"/>
    </source>
</evidence>
<comment type="similarity">
    <text evidence="1">Belongs to the tannase family.</text>
</comment>
<protein>
    <submittedName>
        <fullName evidence="9">Feruloyl esterase</fullName>
    </submittedName>
</protein>
<dbReference type="PROSITE" id="PS51257">
    <property type="entry name" value="PROKAR_LIPOPROTEIN"/>
    <property type="match status" value="1"/>
</dbReference>
<evidence type="ECO:0000256" key="8">
    <source>
        <dbReference type="SAM" id="SignalP"/>
    </source>
</evidence>
<dbReference type="OrthoDB" id="8672133at2"/>
<sequence>MRHDQNPVDPIRSLTVGLRALAAAATAALTLVACGGDDDDGAAPAPPVTQQPQSCEAIARAALDGAEVTGTASVPAGSFTPVAGTTVEVSPFCRVQAVARPTSDSEIHFEVWIPPAERWNGKLMVAGNGGYSPALGYRAMAMGLARGYATISGDTGHQSSNPNDMLFGVGHPEKIIDWGTRSIHAITVPGKRLVSAMHARPIDRSYFYGCSTGGHQGYAEAQRYPDDFDGIIAGAPGNNRVRLNVGFMWQFLANHRPNDNTTPIIPASKLPMVTQAAVAACDADDGVTDGLVDDPRQCRFDPAVLQCSGADGPDCLTAEQVSALNRMYAGPRNPRTGEQIYPGWPKTSEALFSNGATPVGWNTYWGTTEPTRADFWRYWVFDNPQWNWWTFDFDRDLAYADAKVGTMVDQRSTDLSAFRKRGGKLLVYNGWQDPVVNPVDTIAYFDQVRAAQGSQAEMDAFFRLYLVPGMGHCSGGPGTTRFGNGDMPAPVVDAEHDILEALDAWVTQGRAPDRIIAATVSNGAVTRTRPLCPYPQRAVYQGSGSPDEAGSFVCR</sequence>
<dbReference type="InterPro" id="IPR029058">
    <property type="entry name" value="AB_hydrolase_fold"/>
</dbReference>
<dbReference type="PANTHER" id="PTHR33938">
    <property type="entry name" value="FERULOYL ESTERASE B-RELATED"/>
    <property type="match status" value="1"/>
</dbReference>
<evidence type="ECO:0000256" key="1">
    <source>
        <dbReference type="ARBA" id="ARBA00006249"/>
    </source>
</evidence>
<keyword evidence="3" id="KW-0479">Metal-binding</keyword>
<keyword evidence="6" id="KW-0106">Calcium</keyword>
<dbReference type="Gene3D" id="3.40.50.1820">
    <property type="entry name" value="alpha/beta hydrolase"/>
    <property type="match status" value="1"/>
</dbReference>
<evidence type="ECO:0000256" key="6">
    <source>
        <dbReference type="ARBA" id="ARBA00022837"/>
    </source>
</evidence>
<reference evidence="9 10" key="1">
    <citation type="submission" date="2019-07" db="EMBL/GenBank/DDBJ databases">
        <title>Genome sequencing of lignin-degrading bacterial isolates.</title>
        <authorList>
            <person name="Gladden J."/>
        </authorList>
    </citation>
    <scope>NUCLEOTIDE SEQUENCE [LARGE SCALE GENOMIC DNA]</scope>
    <source>
        <strain evidence="9 10">J11</strain>
    </source>
</reference>
<dbReference type="PANTHER" id="PTHR33938:SF15">
    <property type="entry name" value="FERULOYL ESTERASE B-RELATED"/>
    <property type="match status" value="1"/>
</dbReference>
<gene>
    <name evidence="9" type="ORF">L602_000800000860</name>
</gene>
<evidence type="ECO:0000313" key="9">
    <source>
        <dbReference type="EMBL" id="TWG79017.1"/>
    </source>
</evidence>
<dbReference type="Proteomes" id="UP000318141">
    <property type="component" value="Unassembled WGS sequence"/>
</dbReference>
<keyword evidence="2" id="KW-0719">Serine esterase</keyword>
<organism evidence="9 10">
    <name type="scientific">Cupriavidus gilardii J11</name>
    <dbReference type="NCBI Taxonomy" id="936133"/>
    <lineage>
        <taxon>Bacteria</taxon>
        <taxon>Pseudomonadati</taxon>
        <taxon>Pseudomonadota</taxon>
        <taxon>Betaproteobacteria</taxon>
        <taxon>Burkholderiales</taxon>
        <taxon>Burkholderiaceae</taxon>
        <taxon>Cupriavidus</taxon>
    </lineage>
</organism>
<comment type="caution">
    <text evidence="9">The sequence shown here is derived from an EMBL/GenBank/DDBJ whole genome shotgun (WGS) entry which is preliminary data.</text>
</comment>
<evidence type="ECO:0000256" key="7">
    <source>
        <dbReference type="ARBA" id="ARBA00023157"/>
    </source>
</evidence>
<dbReference type="GO" id="GO:0052689">
    <property type="term" value="F:carboxylic ester hydrolase activity"/>
    <property type="evidence" value="ECO:0007669"/>
    <property type="project" value="UniProtKB-KW"/>
</dbReference>
<keyword evidence="4 8" id="KW-0732">Signal</keyword>
<evidence type="ECO:0000256" key="2">
    <source>
        <dbReference type="ARBA" id="ARBA00022487"/>
    </source>
</evidence>
<keyword evidence="10" id="KW-1185">Reference proteome</keyword>
<evidence type="ECO:0000256" key="4">
    <source>
        <dbReference type="ARBA" id="ARBA00022729"/>
    </source>
</evidence>
<dbReference type="SUPFAM" id="SSF53474">
    <property type="entry name" value="alpha/beta-Hydrolases"/>
    <property type="match status" value="1"/>
</dbReference>
<dbReference type="Pfam" id="PF07519">
    <property type="entry name" value="Tannase"/>
    <property type="match status" value="1"/>
</dbReference>
<dbReference type="AlphaFoldDB" id="A0A562B1C4"/>
<keyword evidence="7" id="KW-1015">Disulfide bond</keyword>